<dbReference type="EMBL" id="BDIP01008800">
    <property type="protein sequence ID" value="GIQ92023.1"/>
    <property type="molecule type" value="Genomic_DNA"/>
</dbReference>
<protein>
    <submittedName>
        <fullName evidence="1">Uncharacterized protein</fullName>
    </submittedName>
</protein>
<proteinExistence type="predicted"/>
<organism evidence="1 2">
    <name type="scientific">Kipferlia bialata</name>
    <dbReference type="NCBI Taxonomy" id="797122"/>
    <lineage>
        <taxon>Eukaryota</taxon>
        <taxon>Metamonada</taxon>
        <taxon>Carpediemonas-like organisms</taxon>
        <taxon>Kipferlia</taxon>
    </lineage>
</organism>
<comment type="caution">
    <text evidence="1">The sequence shown here is derived from an EMBL/GenBank/DDBJ whole genome shotgun (WGS) entry which is preliminary data.</text>
</comment>
<accession>A0A9K3GR30</accession>
<sequence length="44" mass="4813">ACLLVDNHIELSISPISGVLIMALRPLWKRATQLMLETGSVPPK</sequence>
<evidence type="ECO:0000313" key="2">
    <source>
        <dbReference type="Proteomes" id="UP000265618"/>
    </source>
</evidence>
<dbReference type="AlphaFoldDB" id="A0A9K3GR30"/>
<feature type="non-terminal residue" evidence="1">
    <location>
        <position position="1"/>
    </location>
</feature>
<reference evidence="1 2" key="1">
    <citation type="journal article" date="2018" name="PLoS ONE">
        <title>The draft genome of Kipferlia bialata reveals reductive genome evolution in fornicate parasites.</title>
        <authorList>
            <person name="Tanifuji G."/>
            <person name="Takabayashi S."/>
            <person name="Kume K."/>
            <person name="Takagi M."/>
            <person name="Nakayama T."/>
            <person name="Kamikawa R."/>
            <person name="Inagaki Y."/>
            <person name="Hashimoto T."/>
        </authorList>
    </citation>
    <scope>NUCLEOTIDE SEQUENCE [LARGE SCALE GENOMIC DNA]</scope>
    <source>
        <strain evidence="1">NY0173</strain>
    </source>
</reference>
<keyword evidence="2" id="KW-1185">Reference proteome</keyword>
<gene>
    <name evidence="1" type="ORF">KIPB_015549</name>
</gene>
<name>A0A9K3GR30_9EUKA</name>
<evidence type="ECO:0000313" key="1">
    <source>
        <dbReference type="EMBL" id="GIQ92023.1"/>
    </source>
</evidence>
<dbReference type="Proteomes" id="UP000265618">
    <property type="component" value="Unassembled WGS sequence"/>
</dbReference>